<organism evidence="10">
    <name type="scientific">Proteinivorax tanatarense</name>
    <dbReference type="NCBI Taxonomy" id="1260629"/>
    <lineage>
        <taxon>Bacteria</taxon>
        <taxon>Bacillati</taxon>
        <taxon>Bacillota</taxon>
        <taxon>Clostridia</taxon>
        <taxon>Eubacteriales</taxon>
        <taxon>Proteinivoracaceae</taxon>
        <taxon>Proteinivorax</taxon>
    </lineage>
</organism>
<dbReference type="EMBL" id="CP158367">
    <property type="protein sequence ID" value="XBX75896.1"/>
    <property type="molecule type" value="Genomic_DNA"/>
</dbReference>
<dbReference type="Pfam" id="PF00528">
    <property type="entry name" value="BPD_transp_1"/>
    <property type="match status" value="1"/>
</dbReference>
<evidence type="ECO:0000256" key="8">
    <source>
        <dbReference type="SAM" id="MobiDB-lite"/>
    </source>
</evidence>
<dbReference type="PANTHER" id="PTHR43386">
    <property type="entry name" value="OLIGOPEPTIDE TRANSPORT SYSTEM PERMEASE PROTEIN APPC"/>
    <property type="match status" value="1"/>
</dbReference>
<evidence type="ECO:0000256" key="7">
    <source>
        <dbReference type="RuleBase" id="RU363032"/>
    </source>
</evidence>
<evidence type="ECO:0000256" key="3">
    <source>
        <dbReference type="ARBA" id="ARBA00022475"/>
    </source>
</evidence>
<evidence type="ECO:0000256" key="1">
    <source>
        <dbReference type="ARBA" id="ARBA00004651"/>
    </source>
</evidence>
<proteinExistence type="inferred from homology"/>
<reference evidence="10" key="2">
    <citation type="submission" date="2024-06" db="EMBL/GenBank/DDBJ databases">
        <authorList>
            <person name="Petrova K.O."/>
            <person name="Toshchakov S.V."/>
            <person name="Boltjanskaja Y.V."/>
            <person name="Kevbrin V."/>
        </authorList>
    </citation>
    <scope>NUCLEOTIDE SEQUENCE</scope>
    <source>
        <strain evidence="10">Z-910T</strain>
    </source>
</reference>
<accession>A0AAU7VPA1</accession>
<dbReference type="PROSITE" id="PS50928">
    <property type="entry name" value="ABC_TM1"/>
    <property type="match status" value="1"/>
</dbReference>
<evidence type="ECO:0000256" key="5">
    <source>
        <dbReference type="ARBA" id="ARBA00022989"/>
    </source>
</evidence>
<comment type="subcellular location">
    <subcellularLocation>
        <location evidence="1 7">Cell membrane</location>
        <topology evidence="1 7">Multi-pass membrane protein</topology>
    </subcellularLocation>
</comment>
<dbReference type="InterPro" id="IPR050366">
    <property type="entry name" value="BP-dependent_transpt_permease"/>
</dbReference>
<feature type="domain" description="ABC transmembrane type-1" evidence="9">
    <location>
        <begin position="44"/>
        <end position="237"/>
    </location>
</feature>
<keyword evidence="4 7" id="KW-0812">Transmembrane</keyword>
<evidence type="ECO:0000313" key="10">
    <source>
        <dbReference type="EMBL" id="XBX75896.1"/>
    </source>
</evidence>
<keyword evidence="3" id="KW-1003">Cell membrane</keyword>
<evidence type="ECO:0000256" key="6">
    <source>
        <dbReference type="ARBA" id="ARBA00023136"/>
    </source>
</evidence>
<dbReference type="RefSeq" id="WP_350344631.1">
    <property type="nucleotide sequence ID" value="NZ_CP158367.1"/>
</dbReference>
<dbReference type="PANTHER" id="PTHR43386:SF1">
    <property type="entry name" value="D,D-DIPEPTIDE TRANSPORT SYSTEM PERMEASE PROTEIN DDPC-RELATED"/>
    <property type="match status" value="1"/>
</dbReference>
<feature type="region of interest" description="Disordered" evidence="8">
    <location>
        <begin position="1"/>
        <end position="20"/>
    </location>
</feature>
<dbReference type="GO" id="GO:0005886">
    <property type="term" value="C:plasma membrane"/>
    <property type="evidence" value="ECO:0007669"/>
    <property type="project" value="UniProtKB-SubCell"/>
</dbReference>
<feature type="transmembrane region" description="Helical" evidence="7">
    <location>
        <begin position="93"/>
        <end position="120"/>
    </location>
</feature>
<keyword evidence="2 7" id="KW-0813">Transport</keyword>
<dbReference type="SUPFAM" id="SSF161098">
    <property type="entry name" value="MetI-like"/>
    <property type="match status" value="1"/>
</dbReference>
<dbReference type="AlphaFoldDB" id="A0AAU7VPA1"/>
<evidence type="ECO:0000256" key="4">
    <source>
        <dbReference type="ARBA" id="ARBA00022692"/>
    </source>
</evidence>
<gene>
    <name evidence="10" type="ORF">PRVXT_001057</name>
</gene>
<dbReference type="CDD" id="cd06261">
    <property type="entry name" value="TM_PBP2"/>
    <property type="match status" value="1"/>
</dbReference>
<dbReference type="GO" id="GO:0055085">
    <property type="term" value="P:transmembrane transport"/>
    <property type="evidence" value="ECO:0007669"/>
    <property type="project" value="InterPro"/>
</dbReference>
<reference evidence="10" key="1">
    <citation type="journal article" date="2013" name="Extremophiles">
        <title>Proteinivorax tanatarense gen. nov., sp. nov., an anaerobic, haloalkaliphilic, proteolytic bacterium isolated from a decaying algal bloom, and proposal of Proteinivoraceae fam. nov.</title>
        <authorList>
            <person name="Kevbrin V."/>
            <person name="Boltyanskaya Y."/>
            <person name="Zhilina T."/>
            <person name="Kolganova T."/>
            <person name="Lavrentjeva E."/>
            <person name="Kuznetsov B."/>
        </authorList>
    </citation>
    <scope>NUCLEOTIDE SEQUENCE</scope>
    <source>
        <strain evidence="10">Z-910T</strain>
    </source>
</reference>
<evidence type="ECO:0000259" key="9">
    <source>
        <dbReference type="PROSITE" id="PS50928"/>
    </source>
</evidence>
<comment type="similarity">
    <text evidence="7">Belongs to the binding-protein-dependent transport system permease family.</text>
</comment>
<keyword evidence="5 7" id="KW-1133">Transmembrane helix</keyword>
<name>A0AAU7VPA1_9FIRM</name>
<protein>
    <submittedName>
        <fullName evidence="10">ABC transporter permease</fullName>
    </submittedName>
</protein>
<evidence type="ECO:0000256" key="2">
    <source>
        <dbReference type="ARBA" id="ARBA00022448"/>
    </source>
</evidence>
<sequence length="244" mass="27408">MPENLFSHCPNTPSGPSLHPPSKEFWMGTDDLGIDLFAQIARGTRTSLIIGFGVATVSIFFAVAVGCYSGLYGGKKDQYLMRLVDLFMTVPELPTMIVLGAFFGPSIINIIIVLSVFSWVRPTRIFRARVISIKEEGYIKMAKGYGGGFFYILKEHLLSDMYPLIAINYIRLMSRAVVAEASLSFLGLGDPTSKSWGLILNHAMGFQGIYFTSYWKWWVVFPLAFMILFVLCLSILSREVEEWL</sequence>
<keyword evidence="6 7" id="KW-0472">Membrane</keyword>
<feature type="transmembrane region" description="Helical" evidence="7">
    <location>
        <begin position="217"/>
        <end position="236"/>
    </location>
</feature>
<dbReference type="Gene3D" id="1.10.3720.10">
    <property type="entry name" value="MetI-like"/>
    <property type="match status" value="1"/>
</dbReference>
<dbReference type="InterPro" id="IPR035906">
    <property type="entry name" value="MetI-like_sf"/>
</dbReference>
<feature type="transmembrane region" description="Helical" evidence="7">
    <location>
        <begin position="48"/>
        <end position="73"/>
    </location>
</feature>
<dbReference type="InterPro" id="IPR000515">
    <property type="entry name" value="MetI-like"/>
</dbReference>